<evidence type="ECO:0000256" key="1">
    <source>
        <dbReference type="SAM" id="Phobius"/>
    </source>
</evidence>
<evidence type="ECO:0000313" key="2">
    <source>
        <dbReference type="EMBL" id="EKU27677.1"/>
    </source>
</evidence>
<accession>K8ZCB6</accession>
<protein>
    <submittedName>
        <fullName evidence="2">Uncharacterized protein</fullName>
    </submittedName>
</protein>
<dbReference type="Proteomes" id="UP000016057">
    <property type="component" value="Unassembled WGS sequence"/>
</dbReference>
<evidence type="ECO:0000313" key="3">
    <source>
        <dbReference type="Proteomes" id="UP000016057"/>
    </source>
</evidence>
<comment type="caution">
    <text evidence="2">The sequence shown here is derived from an EMBL/GenBank/DDBJ whole genome shotgun (WGS) entry which is preliminary data.</text>
</comment>
<keyword evidence="1" id="KW-1133">Transmembrane helix</keyword>
<feature type="transmembrane region" description="Helical" evidence="1">
    <location>
        <begin position="21"/>
        <end position="47"/>
    </location>
</feature>
<gene>
    <name evidence="2" type="ORF">C683_0458</name>
</gene>
<dbReference type="AlphaFoldDB" id="K8ZCB6"/>
<dbReference type="RefSeq" id="WP_009489234.1">
    <property type="nucleotide sequence ID" value="NZ_AMYT01000011.1"/>
</dbReference>
<sequence>MLTIITMYYGFPLLFYSAKEVYHLFFFLLLLGIGIDVLFIYQILPFFKMKKQRQKNRNISKRKQYDPLDDDEIEDITFKNSSTSSYEIHDEMSYQNYHHFHK</sequence>
<name>K8ZCB6_9ENTE</name>
<keyword evidence="1" id="KW-0472">Membrane</keyword>
<dbReference type="EMBL" id="AMYT01000011">
    <property type="protein sequence ID" value="EKU27677.1"/>
    <property type="molecule type" value="Genomic_DNA"/>
</dbReference>
<organism evidence="2 3">
    <name type="scientific">Catellicoccus marimammalium M35/04/3</name>
    <dbReference type="NCBI Taxonomy" id="1234409"/>
    <lineage>
        <taxon>Bacteria</taxon>
        <taxon>Bacillati</taxon>
        <taxon>Bacillota</taxon>
        <taxon>Bacilli</taxon>
        <taxon>Lactobacillales</taxon>
        <taxon>Enterococcaceae</taxon>
        <taxon>Catellicoccus</taxon>
    </lineage>
</organism>
<reference evidence="2 3" key="1">
    <citation type="journal article" date="2013" name="Genome Announc.">
        <title>Draft Genome Sequence of Catellicoccus marimammalium, a Novel Species Commonly Found in Gull Feces.</title>
        <authorList>
            <person name="Weigand M.R."/>
            <person name="Ryu H."/>
            <person name="Bozcek L."/>
            <person name="Konstantinidis K.T."/>
            <person name="Santo Domingo J.W."/>
        </authorList>
    </citation>
    <scope>NUCLEOTIDE SEQUENCE [LARGE SCALE GENOMIC DNA]</scope>
    <source>
        <strain evidence="2 3">M35/04/3</strain>
    </source>
</reference>
<proteinExistence type="predicted"/>
<keyword evidence="1" id="KW-0812">Transmembrane</keyword>
<keyword evidence="3" id="KW-1185">Reference proteome</keyword>